<evidence type="ECO:0000313" key="14">
    <source>
        <dbReference type="EMBL" id="SEF58128.1"/>
    </source>
</evidence>
<keyword evidence="3" id="KW-0997">Cell inner membrane</keyword>
<dbReference type="PANTHER" id="PTHR32089:SF119">
    <property type="entry name" value="METHYL-ACCEPTING CHEMOTAXIS PROTEIN CTPL"/>
    <property type="match status" value="1"/>
</dbReference>
<dbReference type="PROSITE" id="PS50885">
    <property type="entry name" value="HAMP"/>
    <property type="match status" value="1"/>
</dbReference>
<dbReference type="SMART" id="SM00304">
    <property type="entry name" value="HAMP"/>
    <property type="match status" value="1"/>
</dbReference>
<evidence type="ECO:0000256" key="2">
    <source>
        <dbReference type="ARBA" id="ARBA00022500"/>
    </source>
</evidence>
<keyword evidence="3" id="KW-1003">Cell membrane</keyword>
<keyword evidence="15" id="KW-1185">Reference proteome</keyword>
<dbReference type="CDD" id="cd12913">
    <property type="entry name" value="PDC1_MCP_like"/>
    <property type="match status" value="1"/>
</dbReference>
<evidence type="ECO:0000256" key="8">
    <source>
        <dbReference type="ARBA" id="ARBA00029447"/>
    </source>
</evidence>
<keyword evidence="7 9" id="KW-0807">Transducer</keyword>
<dbReference type="Pfam" id="PF00672">
    <property type="entry name" value="HAMP"/>
    <property type="match status" value="1"/>
</dbReference>
<dbReference type="CDD" id="cd06225">
    <property type="entry name" value="HAMP"/>
    <property type="match status" value="1"/>
</dbReference>
<protein>
    <submittedName>
        <fullName evidence="14">Methyl-accepting chemotaxis protein</fullName>
    </submittedName>
</protein>
<evidence type="ECO:0000256" key="1">
    <source>
        <dbReference type="ARBA" id="ARBA00004429"/>
    </source>
</evidence>
<dbReference type="InterPro" id="IPR004089">
    <property type="entry name" value="MCPsignal_dom"/>
</dbReference>
<organism evidence="14 15">
    <name type="scientific">Halopseudomonas aestusnigri</name>
    <dbReference type="NCBI Taxonomy" id="857252"/>
    <lineage>
        <taxon>Bacteria</taxon>
        <taxon>Pseudomonadati</taxon>
        <taxon>Pseudomonadota</taxon>
        <taxon>Gammaproteobacteria</taxon>
        <taxon>Pseudomonadales</taxon>
        <taxon>Pseudomonadaceae</taxon>
        <taxon>Halopseudomonas</taxon>
    </lineage>
</organism>
<evidence type="ECO:0000259" key="12">
    <source>
        <dbReference type="PROSITE" id="PS50192"/>
    </source>
</evidence>
<evidence type="ECO:0000256" key="4">
    <source>
        <dbReference type="ARBA" id="ARBA00022692"/>
    </source>
</evidence>
<name>A0AAQ1JNT2_9GAMM</name>
<evidence type="ECO:0000256" key="7">
    <source>
        <dbReference type="ARBA" id="ARBA00023224"/>
    </source>
</evidence>
<evidence type="ECO:0000256" key="6">
    <source>
        <dbReference type="ARBA" id="ARBA00023136"/>
    </source>
</evidence>
<evidence type="ECO:0000256" key="10">
    <source>
        <dbReference type="SAM" id="Phobius"/>
    </source>
</evidence>
<evidence type="ECO:0000259" key="11">
    <source>
        <dbReference type="PROSITE" id="PS50111"/>
    </source>
</evidence>
<dbReference type="Pfam" id="PF00015">
    <property type="entry name" value="MCPsignal"/>
    <property type="match status" value="1"/>
</dbReference>
<evidence type="ECO:0000313" key="15">
    <source>
        <dbReference type="Proteomes" id="UP000243518"/>
    </source>
</evidence>
<dbReference type="AlphaFoldDB" id="A0AAQ1JNT2"/>
<dbReference type="Gene3D" id="1.10.287.950">
    <property type="entry name" value="Methyl-accepting chemotaxis protein"/>
    <property type="match status" value="1"/>
</dbReference>
<dbReference type="Gene3D" id="3.30.450.20">
    <property type="entry name" value="PAS domain"/>
    <property type="match status" value="1"/>
</dbReference>
<feature type="domain" description="T-SNARE coiled-coil homology" evidence="12">
    <location>
        <begin position="629"/>
        <end position="691"/>
    </location>
</feature>
<evidence type="ECO:0000256" key="5">
    <source>
        <dbReference type="ARBA" id="ARBA00022989"/>
    </source>
</evidence>
<dbReference type="RefSeq" id="WP_088273525.1">
    <property type="nucleotide sequence ID" value="NZ_FNVE01000001.1"/>
</dbReference>
<dbReference type="GO" id="GO:0006935">
    <property type="term" value="P:chemotaxis"/>
    <property type="evidence" value="ECO:0007669"/>
    <property type="project" value="UniProtKB-KW"/>
</dbReference>
<dbReference type="FunFam" id="1.10.287.950:FF:000001">
    <property type="entry name" value="Methyl-accepting chemotaxis sensory transducer"/>
    <property type="match status" value="1"/>
</dbReference>
<dbReference type="InterPro" id="IPR000727">
    <property type="entry name" value="T_SNARE_dom"/>
</dbReference>
<feature type="domain" description="HAMP" evidence="13">
    <location>
        <begin position="383"/>
        <end position="437"/>
    </location>
</feature>
<keyword evidence="4 10" id="KW-0812">Transmembrane</keyword>
<dbReference type="GO" id="GO:0007165">
    <property type="term" value="P:signal transduction"/>
    <property type="evidence" value="ECO:0007669"/>
    <property type="project" value="UniProtKB-KW"/>
</dbReference>
<dbReference type="PROSITE" id="PS50192">
    <property type="entry name" value="T_SNARE"/>
    <property type="match status" value="1"/>
</dbReference>
<dbReference type="PROSITE" id="PS50111">
    <property type="entry name" value="CHEMOTAXIS_TRANSDUC_2"/>
    <property type="match status" value="1"/>
</dbReference>
<evidence type="ECO:0000256" key="3">
    <source>
        <dbReference type="ARBA" id="ARBA00022519"/>
    </source>
</evidence>
<reference evidence="14 15" key="1">
    <citation type="submission" date="2016-10" db="EMBL/GenBank/DDBJ databases">
        <authorList>
            <person name="Varghese N."/>
            <person name="Submissions S."/>
        </authorList>
    </citation>
    <scope>NUCLEOTIDE SEQUENCE [LARGE SCALE GENOMIC DNA]</scope>
    <source>
        <strain evidence="14 15">CECT 8317</strain>
    </source>
</reference>
<keyword evidence="2" id="KW-0145">Chemotaxis</keyword>
<proteinExistence type="inferred from homology"/>
<feature type="transmembrane region" description="Helical" evidence="10">
    <location>
        <begin position="361"/>
        <end position="386"/>
    </location>
</feature>
<keyword evidence="5 10" id="KW-1133">Transmembrane helix</keyword>
<accession>A0AAQ1JNT2</accession>
<dbReference type="SUPFAM" id="SSF58104">
    <property type="entry name" value="Methyl-accepting chemotaxis protein (MCP) signaling domain"/>
    <property type="match status" value="1"/>
</dbReference>
<feature type="domain" description="Methyl-accepting transducer" evidence="11">
    <location>
        <begin position="442"/>
        <end position="678"/>
    </location>
</feature>
<dbReference type="InterPro" id="IPR003660">
    <property type="entry name" value="HAMP_dom"/>
</dbReference>
<dbReference type="GO" id="GO:0005886">
    <property type="term" value="C:plasma membrane"/>
    <property type="evidence" value="ECO:0007669"/>
    <property type="project" value="UniProtKB-SubCell"/>
</dbReference>
<dbReference type="EMBL" id="FNVE01000001">
    <property type="protein sequence ID" value="SEF58128.1"/>
    <property type="molecule type" value="Genomic_DNA"/>
</dbReference>
<gene>
    <name evidence="14" type="ORF">SAMN05216586_101425</name>
</gene>
<evidence type="ECO:0000259" key="13">
    <source>
        <dbReference type="PROSITE" id="PS50885"/>
    </source>
</evidence>
<comment type="subcellular location">
    <subcellularLocation>
        <location evidence="1">Cell inner membrane</location>
        <topology evidence="1">Multi-pass membrane protein</topology>
    </subcellularLocation>
</comment>
<dbReference type="PROSITE" id="PS51257">
    <property type="entry name" value="PROKAR_LIPOPROTEIN"/>
    <property type="match status" value="1"/>
</dbReference>
<evidence type="ECO:0000256" key="9">
    <source>
        <dbReference type="PROSITE-ProRule" id="PRU00284"/>
    </source>
</evidence>
<dbReference type="CDD" id="cd11386">
    <property type="entry name" value="MCP_signal"/>
    <property type="match status" value="1"/>
</dbReference>
<comment type="similarity">
    <text evidence="8">Belongs to the methyl-accepting chemotaxis (MCP) protein family.</text>
</comment>
<dbReference type="Proteomes" id="UP000243518">
    <property type="component" value="Unassembled WGS sequence"/>
</dbReference>
<dbReference type="SMART" id="SM00283">
    <property type="entry name" value="MA"/>
    <property type="match status" value="1"/>
</dbReference>
<keyword evidence="6 10" id="KW-0472">Membrane</keyword>
<comment type="caution">
    <text evidence="14">The sequence shown here is derived from an EMBL/GenBank/DDBJ whole genome shotgun (WGS) entry which is preliminary data.</text>
</comment>
<sequence length="714" mass="77554">MKFRSIQLSITVLAGACLFIAVGVMTLYSVYSAERSQTLVQERSRVLIDDLVKDRLMAIAEGEQARIRRYLEYPLTVATQLAQLNSMLGQIQDDGMPALMMGREEMTRVIRMTLEQSPQLWDAYVGWEPNSLDNLDSFFEGVESDGYNGTGRYMPMWFRNENGTLSLEALGDMENETILENGVRAGEYYLCPRETLKPCVIDPAPYEVGGKTVLLASFTVPIISDGEFMGAAGADLSMAFLQQMLHESNQDLYDGQGEQALVSASGRLVAFTGEGAKPGDHASLVLDQMEMDAISAVGRSNEPLFQIESEGVDHLQLIMPVTLPGTDVRWSLLIKLPLAVVMQDFNQLDAELTDMRQQDSMLMTGIGLLVALAGLGVMVLLAYGLAKPARQLVVMLDDIAKGEGDLTKRLNVDRADELGDIARGFNAFLDKLQGMIREVVGSVQQVTDASEHTADIALRTNDGVQRQLSEIDLVATAVTEMTATAQDVARNASQAASAAQNADGSASHGREVVRATSETIQNLSQDIQRAVDSVQALARDSENITGILDTIRGIAEQTNLLALNAAIEAARAGEQGRGFAVVADEVRNLAQKTQSSTEEIQHMIEQLQNGTRETVKVMEQSRARTDQSVLQAEEADAALTSITQAVSVINDMNNQIASAAEEQSAVAEDINRNVMTIDTVAKDVAKGADEASQASASLTKLAEHQRRLINQFKV</sequence>
<dbReference type="PANTHER" id="PTHR32089">
    <property type="entry name" value="METHYL-ACCEPTING CHEMOTAXIS PROTEIN MCPB"/>
    <property type="match status" value="1"/>
</dbReference>
<feature type="transmembrane region" description="Helical" evidence="10">
    <location>
        <begin position="12"/>
        <end position="31"/>
    </location>
</feature>